<dbReference type="AlphaFoldDB" id="A0A9Q0YP20"/>
<gene>
    <name evidence="2" type="ORF">HOLleu_36717</name>
</gene>
<dbReference type="SUPFAM" id="SSF56496">
    <property type="entry name" value="Fibrinogen C-terminal domain-like"/>
    <property type="match status" value="1"/>
</dbReference>
<reference evidence="2" key="1">
    <citation type="submission" date="2021-10" db="EMBL/GenBank/DDBJ databases">
        <title>Tropical sea cucumber genome reveals ecological adaptation and Cuvierian tubules defense mechanism.</title>
        <authorList>
            <person name="Chen T."/>
        </authorList>
    </citation>
    <scope>NUCLEOTIDE SEQUENCE</scope>
    <source>
        <strain evidence="2">Nanhai2018</strain>
        <tissue evidence="2">Muscle</tissue>
    </source>
</reference>
<feature type="domain" description="Fibrinogen C-terminal" evidence="1">
    <location>
        <begin position="1"/>
        <end position="193"/>
    </location>
</feature>
<dbReference type="SMART" id="SM00186">
    <property type="entry name" value="FBG"/>
    <property type="match status" value="1"/>
</dbReference>
<dbReference type="GO" id="GO:0005615">
    <property type="term" value="C:extracellular space"/>
    <property type="evidence" value="ECO:0007669"/>
    <property type="project" value="TreeGrafter"/>
</dbReference>
<dbReference type="InterPro" id="IPR036056">
    <property type="entry name" value="Fibrinogen-like_C"/>
</dbReference>
<dbReference type="Gene3D" id="3.90.215.10">
    <property type="entry name" value="Gamma Fibrinogen, chain A, domain 1"/>
    <property type="match status" value="1"/>
</dbReference>
<dbReference type="InterPro" id="IPR014716">
    <property type="entry name" value="Fibrinogen_a/b/g_C_1"/>
</dbReference>
<dbReference type="CDD" id="cd00087">
    <property type="entry name" value="FReD"/>
    <property type="match status" value="1"/>
</dbReference>
<dbReference type="Pfam" id="PF00147">
    <property type="entry name" value="Fibrinogen_C"/>
    <property type="match status" value="1"/>
</dbReference>
<evidence type="ECO:0000313" key="2">
    <source>
        <dbReference type="EMBL" id="KAJ8024089.1"/>
    </source>
</evidence>
<comment type="caution">
    <text evidence="2">The sequence shown here is derived from an EMBL/GenBank/DDBJ whole genome shotgun (WGS) entry which is preliminary data.</text>
</comment>
<dbReference type="PROSITE" id="PS51406">
    <property type="entry name" value="FIBRINOGEN_C_2"/>
    <property type="match status" value="1"/>
</dbReference>
<dbReference type="OrthoDB" id="7735550at2759"/>
<accession>A0A9Q0YP20</accession>
<sequence>MIKPLDWPGAPIKVYCNMTDGGGWTVFQRRLDHSVNFYRNWTSYKEGFGSPDHEHWLGNEIIFYLTNQREYQLRIDFVAEDGYASYAKYDHFRIASESDYYKLISVGRYTKPSAFTFHDTGRDNLLPHKGQAFSTYDSDHDNKDNGNCAVIHHSAWWFTNCLYCDLNSPIIHWGHLPAGQYNIAYTEMKLRPA</sequence>
<dbReference type="InterPro" id="IPR050373">
    <property type="entry name" value="Fibrinogen_C-term_domain"/>
</dbReference>
<dbReference type="EMBL" id="JAIZAY010000019">
    <property type="protein sequence ID" value="KAJ8024089.1"/>
    <property type="molecule type" value="Genomic_DNA"/>
</dbReference>
<dbReference type="InterPro" id="IPR002181">
    <property type="entry name" value="Fibrinogen_a/b/g_C_dom"/>
</dbReference>
<proteinExistence type="predicted"/>
<keyword evidence="3" id="KW-1185">Reference proteome</keyword>
<evidence type="ECO:0000313" key="3">
    <source>
        <dbReference type="Proteomes" id="UP001152320"/>
    </source>
</evidence>
<name>A0A9Q0YP20_HOLLE</name>
<protein>
    <submittedName>
        <fullName evidence="2">Tenascin-X</fullName>
    </submittedName>
</protein>
<dbReference type="PANTHER" id="PTHR19143:SF444">
    <property type="entry name" value="PROTEIN SCABROUS"/>
    <property type="match status" value="1"/>
</dbReference>
<organism evidence="2 3">
    <name type="scientific">Holothuria leucospilota</name>
    <name type="common">Black long sea cucumber</name>
    <name type="synonym">Mertensiothuria leucospilota</name>
    <dbReference type="NCBI Taxonomy" id="206669"/>
    <lineage>
        <taxon>Eukaryota</taxon>
        <taxon>Metazoa</taxon>
        <taxon>Echinodermata</taxon>
        <taxon>Eleutherozoa</taxon>
        <taxon>Echinozoa</taxon>
        <taxon>Holothuroidea</taxon>
        <taxon>Aspidochirotacea</taxon>
        <taxon>Aspidochirotida</taxon>
        <taxon>Holothuriidae</taxon>
        <taxon>Holothuria</taxon>
    </lineage>
</organism>
<dbReference type="PANTHER" id="PTHR19143">
    <property type="entry name" value="FIBRINOGEN/TENASCIN/ANGIOPOEITIN"/>
    <property type="match status" value="1"/>
</dbReference>
<dbReference type="Proteomes" id="UP001152320">
    <property type="component" value="Chromosome 19"/>
</dbReference>
<evidence type="ECO:0000259" key="1">
    <source>
        <dbReference type="PROSITE" id="PS51406"/>
    </source>
</evidence>